<protein>
    <submittedName>
        <fullName evidence="3">Poly-gamma-glutamate synthesis protein (Capsule biosynthesis protein)</fullName>
    </submittedName>
</protein>
<sequence length="97" mass="10686">MASSRQKKLAHLMIDSGADAVIGGHPHVTQNIEIYKGKPILYSLGNFIFNGFEDEESTTGWVSEMTFSVDSKINWVIHVAKLDKDGIPQNLGKLVAE</sequence>
<feature type="domain" description="Capsule synthesis protein CapA" evidence="2">
    <location>
        <begin position="3"/>
        <end position="50"/>
    </location>
</feature>
<dbReference type="Proteomes" id="UP000183454">
    <property type="component" value="Unassembled WGS sequence"/>
</dbReference>
<dbReference type="EMBL" id="FNNH01000039">
    <property type="protein sequence ID" value="SDW92403.1"/>
    <property type="molecule type" value="Genomic_DNA"/>
</dbReference>
<name>A0A1H2XHN1_9PROT</name>
<dbReference type="InterPro" id="IPR029052">
    <property type="entry name" value="Metallo-depent_PP-like"/>
</dbReference>
<dbReference type="InterPro" id="IPR019079">
    <property type="entry name" value="Capsule_synth_CapA"/>
</dbReference>
<dbReference type="AlphaFoldDB" id="A0A1H2XHN1"/>
<evidence type="ECO:0000256" key="1">
    <source>
        <dbReference type="ARBA" id="ARBA00005662"/>
    </source>
</evidence>
<proteinExistence type="inferred from homology"/>
<evidence type="ECO:0000313" key="4">
    <source>
        <dbReference type="Proteomes" id="UP000183454"/>
    </source>
</evidence>
<accession>A0A1H2XHN1</accession>
<reference evidence="3 4" key="1">
    <citation type="submission" date="2016-10" db="EMBL/GenBank/DDBJ databases">
        <authorList>
            <person name="de Groot N.N."/>
        </authorList>
    </citation>
    <scope>NUCLEOTIDE SEQUENCE [LARGE SCALE GENOMIC DNA]</scope>
    <source>
        <strain evidence="3 4">Nm110</strain>
    </source>
</reference>
<organism evidence="3 4">
    <name type="scientific">Nitrosomonas communis</name>
    <dbReference type="NCBI Taxonomy" id="44574"/>
    <lineage>
        <taxon>Bacteria</taxon>
        <taxon>Pseudomonadati</taxon>
        <taxon>Pseudomonadota</taxon>
        <taxon>Betaproteobacteria</taxon>
        <taxon>Nitrosomonadales</taxon>
        <taxon>Nitrosomonadaceae</taxon>
        <taxon>Nitrosomonas</taxon>
    </lineage>
</organism>
<dbReference type="PANTHER" id="PTHR33393:SF11">
    <property type="entry name" value="POLYGLUTAMINE SYNTHESIS ACCESSORY PROTEIN RV0574C-RELATED"/>
    <property type="match status" value="1"/>
</dbReference>
<evidence type="ECO:0000313" key="3">
    <source>
        <dbReference type="EMBL" id="SDW92403.1"/>
    </source>
</evidence>
<dbReference type="InterPro" id="IPR052169">
    <property type="entry name" value="CW_Biosynth-Accessory"/>
</dbReference>
<evidence type="ECO:0000259" key="2">
    <source>
        <dbReference type="Pfam" id="PF09587"/>
    </source>
</evidence>
<dbReference type="SUPFAM" id="SSF56300">
    <property type="entry name" value="Metallo-dependent phosphatases"/>
    <property type="match status" value="1"/>
</dbReference>
<comment type="similarity">
    <text evidence="1">Belongs to the CapA family.</text>
</comment>
<dbReference type="PANTHER" id="PTHR33393">
    <property type="entry name" value="POLYGLUTAMINE SYNTHESIS ACCESSORY PROTEIN RV0574C-RELATED"/>
    <property type="match status" value="1"/>
</dbReference>
<dbReference type="Pfam" id="PF09587">
    <property type="entry name" value="PGA_cap"/>
    <property type="match status" value="1"/>
</dbReference>
<gene>
    <name evidence="3" type="ORF">SAMN05421882_10393</name>
</gene>